<name>A0A2U1U308_9GAMM</name>
<dbReference type="GO" id="GO:0005886">
    <property type="term" value="C:plasma membrane"/>
    <property type="evidence" value="ECO:0007669"/>
    <property type="project" value="UniProtKB-SubCell"/>
</dbReference>
<evidence type="ECO:0000256" key="3">
    <source>
        <dbReference type="ARBA" id="ARBA00022481"/>
    </source>
</evidence>
<organism evidence="15 16">
    <name type="scientific">Brenneria corticis</name>
    <dbReference type="NCBI Taxonomy" id="2173106"/>
    <lineage>
        <taxon>Bacteria</taxon>
        <taxon>Pseudomonadati</taxon>
        <taxon>Pseudomonadota</taxon>
        <taxon>Gammaproteobacteria</taxon>
        <taxon>Enterobacterales</taxon>
        <taxon>Pectobacteriaceae</taxon>
        <taxon>Brenneria</taxon>
    </lineage>
</organism>
<dbReference type="CDD" id="cd11386">
    <property type="entry name" value="MCP_signal"/>
    <property type="match status" value="1"/>
</dbReference>
<dbReference type="AlphaFoldDB" id="A0A2U1U308"/>
<protein>
    <submittedName>
        <fullName evidence="15">Methyl-accepting chemotaxis protein</fullName>
    </submittedName>
</protein>
<evidence type="ECO:0000256" key="6">
    <source>
        <dbReference type="ARBA" id="ARBA00022692"/>
    </source>
</evidence>
<evidence type="ECO:0000259" key="13">
    <source>
        <dbReference type="PROSITE" id="PS50111"/>
    </source>
</evidence>
<keyword evidence="16" id="KW-1185">Reference proteome</keyword>
<dbReference type="Pfam" id="PF00672">
    <property type="entry name" value="HAMP"/>
    <property type="match status" value="1"/>
</dbReference>
<dbReference type="PANTHER" id="PTHR43531">
    <property type="entry name" value="PROTEIN ICFG"/>
    <property type="match status" value="1"/>
</dbReference>
<evidence type="ECO:0000313" key="15">
    <source>
        <dbReference type="EMBL" id="PWC16030.1"/>
    </source>
</evidence>
<dbReference type="Proteomes" id="UP000296159">
    <property type="component" value="Unassembled WGS sequence"/>
</dbReference>
<dbReference type="GO" id="GO:0006935">
    <property type="term" value="P:chemotaxis"/>
    <property type="evidence" value="ECO:0007669"/>
    <property type="project" value="UniProtKB-KW"/>
</dbReference>
<dbReference type="Gene3D" id="1.20.120.30">
    <property type="entry name" value="Aspartate receptor, ligand-binding domain"/>
    <property type="match status" value="1"/>
</dbReference>
<dbReference type="InterPro" id="IPR004090">
    <property type="entry name" value="Chemotax_Me-accpt_rcpt"/>
</dbReference>
<comment type="caution">
    <text evidence="15">The sequence shown here is derived from an EMBL/GenBank/DDBJ whole genome shotgun (WGS) entry which is preliminary data.</text>
</comment>
<evidence type="ECO:0000256" key="4">
    <source>
        <dbReference type="ARBA" id="ARBA00022500"/>
    </source>
</evidence>
<proteinExistence type="inferred from homology"/>
<comment type="similarity">
    <text evidence="10">Belongs to the methyl-accepting chemotaxis (MCP) protein family.</text>
</comment>
<accession>A0A2U1U308</accession>
<dbReference type="InterPro" id="IPR035440">
    <property type="entry name" value="4HB_MCP_dom_sf"/>
</dbReference>
<dbReference type="SMART" id="SM00283">
    <property type="entry name" value="MA"/>
    <property type="match status" value="1"/>
</dbReference>
<keyword evidence="3" id="KW-0488">Methylation</keyword>
<dbReference type="InterPro" id="IPR003122">
    <property type="entry name" value="Tar_rcpt_lig-bd"/>
</dbReference>
<evidence type="ECO:0000256" key="9">
    <source>
        <dbReference type="ARBA" id="ARBA00023224"/>
    </source>
</evidence>
<keyword evidence="6" id="KW-0812">Transmembrane</keyword>
<dbReference type="GO" id="GO:0004888">
    <property type="term" value="F:transmembrane signaling receptor activity"/>
    <property type="evidence" value="ECO:0007669"/>
    <property type="project" value="InterPro"/>
</dbReference>
<keyword evidence="8" id="KW-0472">Membrane</keyword>
<evidence type="ECO:0000256" key="10">
    <source>
        <dbReference type="ARBA" id="ARBA00029447"/>
    </source>
</evidence>
<dbReference type="FunFam" id="1.10.287.950:FF:000001">
    <property type="entry name" value="Methyl-accepting chemotaxis sensory transducer"/>
    <property type="match status" value="1"/>
</dbReference>
<gene>
    <name evidence="15" type="ORF">DDT56_11005</name>
</gene>
<evidence type="ECO:0000256" key="5">
    <source>
        <dbReference type="ARBA" id="ARBA00022519"/>
    </source>
</evidence>
<dbReference type="PRINTS" id="PR00260">
    <property type="entry name" value="CHEMTRNSDUCR"/>
</dbReference>
<evidence type="ECO:0000256" key="1">
    <source>
        <dbReference type="ARBA" id="ARBA00004429"/>
    </source>
</evidence>
<dbReference type="InterPro" id="IPR004089">
    <property type="entry name" value="MCPsignal_dom"/>
</dbReference>
<keyword evidence="5" id="KW-0997">Cell inner membrane</keyword>
<feature type="region of interest" description="Disordered" evidence="12">
    <location>
        <begin position="522"/>
        <end position="558"/>
    </location>
</feature>
<dbReference type="SMART" id="SM00304">
    <property type="entry name" value="HAMP"/>
    <property type="match status" value="1"/>
</dbReference>
<dbReference type="Pfam" id="PF00015">
    <property type="entry name" value="MCPsignal"/>
    <property type="match status" value="1"/>
</dbReference>
<dbReference type="PANTHER" id="PTHR43531:SF14">
    <property type="entry name" value="METHYL-ACCEPTING CHEMOTAXIS PROTEIN I-RELATED"/>
    <property type="match status" value="1"/>
</dbReference>
<dbReference type="PROSITE" id="PS50111">
    <property type="entry name" value="CHEMOTAXIS_TRANSDUC_2"/>
    <property type="match status" value="1"/>
</dbReference>
<dbReference type="Pfam" id="PF02203">
    <property type="entry name" value="TarH"/>
    <property type="match status" value="1"/>
</dbReference>
<evidence type="ECO:0000259" key="14">
    <source>
        <dbReference type="PROSITE" id="PS50885"/>
    </source>
</evidence>
<dbReference type="RefSeq" id="WP_136166485.1">
    <property type="nucleotide sequence ID" value="NZ_KZ819078.1"/>
</dbReference>
<comment type="subcellular location">
    <subcellularLocation>
        <location evidence="1">Cell inner membrane</location>
        <topology evidence="1">Multi-pass membrane protein</topology>
    </subcellularLocation>
</comment>
<dbReference type="SUPFAM" id="SSF58104">
    <property type="entry name" value="Methyl-accepting chemotaxis protein (MCP) signaling domain"/>
    <property type="match status" value="1"/>
</dbReference>
<dbReference type="PROSITE" id="PS50885">
    <property type="entry name" value="HAMP"/>
    <property type="match status" value="1"/>
</dbReference>
<keyword evidence="4" id="KW-0145">Chemotaxis</keyword>
<evidence type="ECO:0000256" key="8">
    <source>
        <dbReference type="ARBA" id="ARBA00023136"/>
    </source>
</evidence>
<evidence type="ECO:0000313" key="16">
    <source>
        <dbReference type="Proteomes" id="UP000296159"/>
    </source>
</evidence>
<keyword evidence="9 11" id="KW-0807">Transducer</keyword>
<dbReference type="SUPFAM" id="SSF47170">
    <property type="entry name" value="Aspartate receptor, ligand-binding domain"/>
    <property type="match status" value="1"/>
</dbReference>
<dbReference type="GO" id="GO:0007165">
    <property type="term" value="P:signal transduction"/>
    <property type="evidence" value="ECO:0007669"/>
    <property type="project" value="UniProtKB-KW"/>
</dbReference>
<keyword evidence="2" id="KW-1003">Cell membrane</keyword>
<dbReference type="InterPro" id="IPR003660">
    <property type="entry name" value="HAMP_dom"/>
</dbReference>
<evidence type="ECO:0000256" key="11">
    <source>
        <dbReference type="PROSITE-ProRule" id="PRU00284"/>
    </source>
</evidence>
<evidence type="ECO:0000256" key="12">
    <source>
        <dbReference type="SAM" id="MobiDB-lite"/>
    </source>
</evidence>
<sequence>MRSLRNITIRKVLLTTLTLFLLVWGGVSWLTLSSLGQLSQLVETSQIQKKNNNIMSHGTESYFRTAVRLYMVADLHQSGEQEKAQGILKAATDALDISQNDLALFRSQPQIGVLPQQVDDIVRYWTNVIHEMRNMIALLAEGNVDQYRDVVRTTLPPISIEFGKATQKYAESLFANDEENDQQIHQLVETCQRALIAALISGLLILLLTDRYLVSCLLTPLEQIKKQFQTLSSGELHHDITDFGRNNIGQLIPYLREMQESLIRTVGTIRDSAASIYQGASEISAGNSDLSSRTEQQAAALEETAASMEQLGATVKLNTDNVTQANKLAQEASTLANKGGHLVGDVVTTMNDITASSQKIADITNVIDGIAFQTNILALNAAVEAARAGEQGRGFAVVAGEVRNLAQRSAQAAKEIGGLIAESVTRINSGSKQVALAGETMTSIVQSVTRVTDLMGEISSASEEQNRGIEQVAQAVTEMDGVTQQNAALVQQSAAAAASLETQARHLTQAVAVFQLPENGATAAHHPSPVRSTPLPQGLPADGALPPAKKGENNWETF</sequence>
<dbReference type="InterPro" id="IPR051310">
    <property type="entry name" value="MCP_chemotaxis"/>
</dbReference>
<evidence type="ECO:0000256" key="7">
    <source>
        <dbReference type="ARBA" id="ARBA00022989"/>
    </source>
</evidence>
<feature type="domain" description="HAMP" evidence="14">
    <location>
        <begin position="217"/>
        <end position="267"/>
    </location>
</feature>
<dbReference type="EMBL" id="QDKH01000010">
    <property type="protein sequence ID" value="PWC16030.1"/>
    <property type="molecule type" value="Genomic_DNA"/>
</dbReference>
<dbReference type="Gene3D" id="1.10.287.950">
    <property type="entry name" value="Methyl-accepting chemotaxis protein"/>
    <property type="match status" value="1"/>
</dbReference>
<feature type="compositionally biased region" description="Basic and acidic residues" evidence="12">
    <location>
        <begin position="549"/>
        <end position="558"/>
    </location>
</feature>
<feature type="domain" description="Methyl-accepting transducer" evidence="13">
    <location>
        <begin position="272"/>
        <end position="501"/>
    </location>
</feature>
<evidence type="ECO:0000256" key="2">
    <source>
        <dbReference type="ARBA" id="ARBA00022475"/>
    </source>
</evidence>
<keyword evidence="7" id="KW-1133">Transmembrane helix</keyword>
<reference evidence="15 16" key="1">
    <citation type="submission" date="2018-04" db="EMBL/GenBank/DDBJ databases">
        <title>Brenneria corticis sp.nov.</title>
        <authorList>
            <person name="Li Y."/>
        </authorList>
    </citation>
    <scope>NUCLEOTIDE SEQUENCE [LARGE SCALE GENOMIC DNA]</scope>
    <source>
        <strain evidence="15 16">CFCC 11842</strain>
    </source>
</reference>